<dbReference type="AlphaFoldDB" id="A0A7S2A0F0"/>
<dbReference type="Pfam" id="PF02535">
    <property type="entry name" value="Zip"/>
    <property type="match status" value="1"/>
</dbReference>
<reference evidence="9" key="1">
    <citation type="submission" date="2021-01" db="EMBL/GenBank/DDBJ databases">
        <authorList>
            <person name="Corre E."/>
            <person name="Pelletier E."/>
            <person name="Niang G."/>
            <person name="Scheremetjew M."/>
            <person name="Finn R."/>
            <person name="Kale V."/>
            <person name="Holt S."/>
            <person name="Cochrane G."/>
            <person name="Meng A."/>
            <person name="Brown T."/>
            <person name="Cohen L."/>
        </authorList>
    </citation>
    <scope>NUCLEOTIDE SEQUENCE</scope>
    <source>
        <strain evidence="9">Grunow 1884</strain>
    </source>
</reference>
<comment type="subcellular location">
    <subcellularLocation>
        <location evidence="1">Membrane</location>
        <topology evidence="1">Multi-pass membrane protein</topology>
    </subcellularLocation>
</comment>
<dbReference type="EMBL" id="HBGO01030012">
    <property type="protein sequence ID" value="CAD9353969.1"/>
    <property type="molecule type" value="Transcribed_RNA"/>
</dbReference>
<evidence type="ECO:0000256" key="4">
    <source>
        <dbReference type="ARBA" id="ARBA00022989"/>
    </source>
</evidence>
<feature type="transmembrane region" description="Helical" evidence="7">
    <location>
        <begin position="413"/>
        <end position="430"/>
    </location>
</feature>
<dbReference type="InterPro" id="IPR003689">
    <property type="entry name" value="ZIP"/>
</dbReference>
<keyword evidence="8" id="KW-0732">Signal</keyword>
<accession>A0A7S2A0F0</accession>
<evidence type="ECO:0000256" key="7">
    <source>
        <dbReference type="SAM" id="Phobius"/>
    </source>
</evidence>
<dbReference type="PROSITE" id="PS51257">
    <property type="entry name" value="PROKAR_LIPOPROTEIN"/>
    <property type="match status" value="1"/>
</dbReference>
<dbReference type="GO" id="GO:0005886">
    <property type="term" value="C:plasma membrane"/>
    <property type="evidence" value="ECO:0007669"/>
    <property type="project" value="TreeGrafter"/>
</dbReference>
<dbReference type="GO" id="GO:0071578">
    <property type="term" value="P:zinc ion import across plasma membrane"/>
    <property type="evidence" value="ECO:0007669"/>
    <property type="project" value="TreeGrafter"/>
</dbReference>
<keyword evidence="5 7" id="KW-0472">Membrane</keyword>
<evidence type="ECO:0000256" key="6">
    <source>
        <dbReference type="SAM" id="MobiDB-lite"/>
    </source>
</evidence>
<feature type="transmembrane region" description="Helical" evidence="7">
    <location>
        <begin position="451"/>
        <end position="470"/>
    </location>
</feature>
<gene>
    <name evidence="9" type="ORF">OSIN01602_LOCUS17231</name>
</gene>
<organism evidence="9">
    <name type="scientific">Trieres chinensis</name>
    <name type="common">Marine centric diatom</name>
    <name type="synonym">Odontella sinensis</name>
    <dbReference type="NCBI Taxonomy" id="1514140"/>
    <lineage>
        <taxon>Eukaryota</taxon>
        <taxon>Sar</taxon>
        <taxon>Stramenopiles</taxon>
        <taxon>Ochrophyta</taxon>
        <taxon>Bacillariophyta</taxon>
        <taxon>Mediophyceae</taxon>
        <taxon>Biddulphiophycidae</taxon>
        <taxon>Eupodiscales</taxon>
        <taxon>Parodontellaceae</taxon>
        <taxon>Trieres</taxon>
    </lineage>
</organism>
<feature type="chain" id="PRO_5031394423" evidence="8">
    <location>
        <begin position="19"/>
        <end position="476"/>
    </location>
</feature>
<feature type="compositionally biased region" description="Basic and acidic residues" evidence="6">
    <location>
        <begin position="230"/>
        <end position="247"/>
    </location>
</feature>
<name>A0A7S2A0F0_TRICV</name>
<evidence type="ECO:0000256" key="2">
    <source>
        <dbReference type="ARBA" id="ARBA00006939"/>
    </source>
</evidence>
<evidence type="ECO:0000256" key="8">
    <source>
        <dbReference type="SAM" id="SignalP"/>
    </source>
</evidence>
<keyword evidence="4 7" id="KW-1133">Transmembrane helix</keyword>
<dbReference type="PANTHER" id="PTHR12191:SF37">
    <property type="entry name" value="ZINC TRANSPORTER FOI"/>
    <property type="match status" value="1"/>
</dbReference>
<dbReference type="GO" id="GO:0140410">
    <property type="term" value="F:monoatomic cation:bicarbonate symporter activity"/>
    <property type="evidence" value="ECO:0007669"/>
    <property type="project" value="TreeGrafter"/>
</dbReference>
<feature type="compositionally biased region" description="Acidic residues" evidence="6">
    <location>
        <begin position="275"/>
        <end position="291"/>
    </location>
</feature>
<evidence type="ECO:0000313" key="9">
    <source>
        <dbReference type="EMBL" id="CAD9353969.1"/>
    </source>
</evidence>
<evidence type="ECO:0000256" key="3">
    <source>
        <dbReference type="ARBA" id="ARBA00022692"/>
    </source>
</evidence>
<dbReference type="PANTHER" id="PTHR12191">
    <property type="entry name" value="SOLUTE CARRIER FAMILY 39"/>
    <property type="match status" value="1"/>
</dbReference>
<evidence type="ECO:0000256" key="5">
    <source>
        <dbReference type="ARBA" id="ARBA00023136"/>
    </source>
</evidence>
<dbReference type="GO" id="GO:0030003">
    <property type="term" value="P:intracellular monoatomic cation homeostasis"/>
    <property type="evidence" value="ECO:0007669"/>
    <property type="project" value="TreeGrafter"/>
</dbReference>
<keyword evidence="3 7" id="KW-0812">Transmembrane</keyword>
<evidence type="ECO:0000256" key="1">
    <source>
        <dbReference type="ARBA" id="ARBA00004141"/>
    </source>
</evidence>
<proteinExistence type="inferred from homology"/>
<comment type="similarity">
    <text evidence="2">Belongs to the ZIP transporter (TC 2.A.5) family.</text>
</comment>
<protein>
    <submittedName>
        <fullName evidence="9">Uncharacterized protein</fullName>
    </submittedName>
</protein>
<dbReference type="GO" id="GO:0005385">
    <property type="term" value="F:zinc ion transmembrane transporter activity"/>
    <property type="evidence" value="ECO:0007669"/>
    <property type="project" value="TreeGrafter"/>
</dbReference>
<dbReference type="InterPro" id="IPR050799">
    <property type="entry name" value="ZIP_Transporter"/>
</dbReference>
<feature type="transmembrane region" description="Helical" evidence="7">
    <location>
        <begin position="75"/>
        <end position="98"/>
    </location>
</feature>
<feature type="region of interest" description="Disordered" evidence="6">
    <location>
        <begin position="230"/>
        <end position="293"/>
    </location>
</feature>
<feature type="signal peptide" evidence="8">
    <location>
        <begin position="1"/>
        <end position="18"/>
    </location>
</feature>
<sequence>MRHIAFIFVAAIVACVPAHPVLVNDDVNDDVQLRSSRFLEEDEFGTPFEFGGGGHDGHAHGEDPAEGVPRPWSKVIGFSILINISTLVGVIFLIPSVYRARLCCSYLGGGSSSSSDGHPHGHHGNGRCIDVSIPSFASGALLGTAVFLIIPEALHHFAAGSSLATQGTHGAHEDEGDSHAGHGHVRLLEEDTHEDHGNEAEVAWKFGSSLLGGFLFPILLGALFPRAKEHDCDSDCGENEHTRDDVAGKNLLGRSSMHPDGTATAITHGMADEKAESDEEIGEEGSEDDAENDKGFVEEQAQASVSHNHGPRKLRSNIDYRLAVTILLGDGFHNFADGIFVGIGFMLCSNEVAMSIMVVTLFHEIAQELADFFLLTKHAGLTVPWALFLNFCSGISVLLGGVTILAVPLTNELVGVFLTIAAGVYIQVAASECMPRVEDAVRGWQDRILSIVIFILGALPIGLCLINHQHCEADSH</sequence>
<feature type="transmembrane region" description="Helical" evidence="7">
    <location>
        <begin position="387"/>
        <end position="407"/>
    </location>
</feature>